<accession>A0A0S1SDI4</accession>
<dbReference type="Proteomes" id="UP000069135">
    <property type="component" value="Chromosome"/>
</dbReference>
<keyword evidence="2" id="KW-0732">Signal</keyword>
<feature type="compositionally biased region" description="Basic and acidic residues" evidence="1">
    <location>
        <begin position="1493"/>
        <end position="1505"/>
    </location>
</feature>
<feature type="chain" id="PRO_5009797835" evidence="2">
    <location>
        <begin position="24"/>
        <end position="1564"/>
    </location>
</feature>
<organism evidence="3 4">
    <name type="scientific">Candidatus Peribacter riflensis</name>
    <dbReference type="NCBI Taxonomy" id="1735162"/>
    <lineage>
        <taxon>Bacteria</taxon>
        <taxon>Candidatus Peregrinibacteriota</taxon>
        <taxon>Candidatus Peribacteria</taxon>
        <taxon>Candidatus Peribacterales</taxon>
        <taxon>Candidatus Peribacteraceae</taxon>
        <taxon>Candidatus Peribacter</taxon>
    </lineage>
</organism>
<gene>
    <name evidence="3" type="ORF">PeribacterD1_0112</name>
</gene>
<evidence type="ECO:0000313" key="4">
    <source>
        <dbReference type="Proteomes" id="UP000069135"/>
    </source>
</evidence>
<evidence type="ECO:0000256" key="1">
    <source>
        <dbReference type="SAM" id="MobiDB-lite"/>
    </source>
</evidence>
<dbReference type="PATRIC" id="fig|1735161.3.peg.112"/>
<name>A0A0S1SDI4_9BACT</name>
<accession>A0A0S1SQT7</accession>
<dbReference type="KEGG" id="prf:PeribacterA2_0112"/>
<reference evidence="4" key="1">
    <citation type="submission" date="2015-10" db="EMBL/GenBank/DDBJ databases">
        <title>Analysis of five complete genome sequences for members of the class Peribacteria in the recently recognized Peregrinibacteria bacterial phylum.</title>
        <authorList>
            <person name="Anantharaman K."/>
            <person name="Brown C.T."/>
            <person name="Burstein D."/>
            <person name="Castelle C.J."/>
            <person name="Probst A.J."/>
            <person name="Thomas B.C."/>
            <person name="Williams K.H."/>
            <person name="Banfield J.F."/>
        </authorList>
    </citation>
    <scope>NUCLEOTIDE SEQUENCE [LARGE SCALE GENOMIC DNA]</scope>
</reference>
<evidence type="ECO:0000313" key="3">
    <source>
        <dbReference type="EMBL" id="ALM12815.1"/>
    </source>
</evidence>
<accession>A0A0S1SPP1</accession>
<accession>A0A0S1SHK5</accession>
<dbReference type="EMBL" id="CP013065">
    <property type="protein sequence ID" value="ALM12815.1"/>
    <property type="molecule type" value="Genomic_DNA"/>
</dbReference>
<dbReference type="STRING" id="1735162.PeribacterB2_0112"/>
<evidence type="ECO:0000256" key="2">
    <source>
        <dbReference type="SAM" id="SignalP"/>
    </source>
</evidence>
<feature type="signal peptide" evidence="2">
    <location>
        <begin position="1"/>
        <end position="23"/>
    </location>
</feature>
<sequence>MQRSRLIIGCALLVALAASVSLIDRRDSSAALTATVLYGTGQLGDVCETNCDCAFVSECTWWSQWYDWYSGHMYGGCQKEEGQQQGTCVWITSVQDSCWVNMVAGVTCPGGFTCGAGTVCMPDGSCATPPAQNCGSNGSASSGGTGGLDSSSSTGGVSSGSPQQQCMALYGVSACPGAGACFPAGTYPCAQVIPCCNTSGSYTNPSLVCCPGVSCDTQSNTCVLPVTPGSSSPDSIQPSSSSSVSSSSSSQELLSCCLGTSCFDNMPADACAIHGSPAAGSAASVRNGICAGFPCQPDASSSPAESSSSQTQLPSSSSSSSVSSRCADSEKRSCCYNIGSLHFCNDNVCPDECRAHGVEPYGRNGVCKENGYAQSKWGRLFAQFFSQSPVYCPTPEAQKCCRTDCQTYLMPAFTNPDSRHARCVGESAAECKREKDIWVDGVVRKCAPGSMQPATQCTAGCNTSPPEKISCCMNPLQRRTEQLLAAACSSRGGFPVTDATPCSTILCCTNAVQKTIENLTAAQCSSKSGAFAVQNSSQCGAQSDCATIPVPGGSSGETYLGCIWKQNASECSWQIEGTDITVALDPKPVTKGVCCCPAPETKTCCRMVSTPTAGGAPPYTTSWQCTHGGNADGSPLPSCGMQNVGGTIYHPGTVIPGNCADKCNAKTQEGGCCCNVKNGTFAGNPSLWISYNSGYGTAGQSPAEVCSSFAGSFVPSAQLGMRTCNDDFCSPQGWCCTADGPKKMRRNECNTSANAGNFVEGTDASPPADFCLRPCCSEKINGGCSTVSKTDCNTWGGTFKSDARSCSPSLCGKYVPCCITLANNRYGCVDSTFPAPTTAEECKQQGRKQLSGDKCPTGKALQERCGGSEEKVSCCERTAESAPWTCAVKNVNECNNPTNQVSLGKASADTCPDNWQETCKQSEETVACCPIESNGEDTARNPTWTCTNFPKPEKEAKCQKNSDFGKTCPAGANCYKPFERQVGCCSIKGTCWHLSLAQGQKCDSQNGVNVFYSDVFDPPDTCTAQTCTPANTVACCKRDSETDPDWSCSPSVSRASCTGSLMRPIASTTCPANLNAPSACGPIKLVPCCKKTDNAYTCTAQSPCDEQSRQIEGDACPTDAAEVQRKCQPPEKQVACCARESEFSPWGCAAVAESQCVNGPNVKSLGEAAFCPENWKQQCPDTMVACCGAKPASGLWTCQLLPAGSCVGEKRFSTCTNPPQSCEEVVEETPVACCPKEGGFCKQNQKREDCDDEKPINEVNSCDGVSCAAVQEVACCVKRRVSDSFPYCQTVRKEDVRTACSTVFTDYASCSPAFEAHCRKTANEKVACCPIDGTKCAVTQEQNCKDQSVFSYISFVSDDGRKRYSASKVCSPSKDTICEQRHAAEIAETNEADGTDETEIPLIGPPPTTGFCSVSSDSVGVCFDAIAQTVCEGFPINGTFHGELPCFPAPAPNDADHPSADDPLPAPETVTETEDTPSSCGDGIVNANPAGRPQERCDDGNRNSDTEPGACDTDCTYRNTFLTIGQLVQDLQIFIGDGAPISADPETYGDTRFFIIIGLALLSM</sequence>
<accession>A0A0S1ST43</accession>
<reference evidence="3 4" key="2">
    <citation type="journal article" date="2016" name="PeerJ">
        <title>Analysis of five complete genome sequences for members of the class Peribacteria in the recently recognized Peregrinibacteria bacterial phylum.</title>
        <authorList>
            <person name="Anantharaman K."/>
            <person name="Brown C.T."/>
            <person name="Burstein D."/>
            <person name="Castelle C.J."/>
            <person name="Probst A.J."/>
            <person name="Thomas B.C."/>
            <person name="Williams K.H."/>
            <person name="Banfield J.F."/>
        </authorList>
    </citation>
    <scope>NUCLEOTIDE SEQUENCE [LARGE SCALE GENOMIC DNA]</scope>
    <source>
        <strain evidence="3">RIFOXYD1_FULL_PER-ii_59_16</strain>
    </source>
</reference>
<feature type="region of interest" description="Disordered" evidence="1">
    <location>
        <begin position="1450"/>
        <end position="1509"/>
    </location>
</feature>
<proteinExistence type="predicted"/>
<feature type="region of interest" description="Disordered" evidence="1">
    <location>
        <begin position="301"/>
        <end position="324"/>
    </location>
</feature>
<protein>
    <submittedName>
        <fullName evidence="3">Uncharacterized protein</fullName>
    </submittedName>
</protein>